<organism evidence="1 2">
    <name type="scientific">Parafrankia soli</name>
    <dbReference type="NCBI Taxonomy" id="2599596"/>
    <lineage>
        <taxon>Bacteria</taxon>
        <taxon>Bacillati</taxon>
        <taxon>Actinomycetota</taxon>
        <taxon>Actinomycetes</taxon>
        <taxon>Frankiales</taxon>
        <taxon>Frankiaceae</taxon>
        <taxon>Parafrankia</taxon>
    </lineage>
</organism>
<dbReference type="Proteomes" id="UP000179769">
    <property type="component" value="Unassembled WGS sequence"/>
</dbReference>
<proteinExistence type="predicted"/>
<keyword evidence="2" id="KW-1185">Reference proteome</keyword>
<dbReference type="AlphaFoldDB" id="A0A1S1Q1T8"/>
<accession>A0A1S1Q1T8</accession>
<comment type="caution">
    <text evidence="1">The sequence shown here is derived from an EMBL/GenBank/DDBJ whole genome shotgun (WGS) entry which is preliminary data.</text>
</comment>
<evidence type="ECO:0000313" key="2">
    <source>
        <dbReference type="Proteomes" id="UP000179769"/>
    </source>
</evidence>
<protein>
    <submittedName>
        <fullName evidence="1">Uncharacterized protein</fullName>
    </submittedName>
</protein>
<reference evidence="2" key="1">
    <citation type="submission" date="2016-07" db="EMBL/GenBank/DDBJ databases">
        <title>Frankia sp. NRRL B-16219 Genome sequencing.</title>
        <authorList>
            <person name="Ghodhbane-Gtari F."/>
            <person name="Swanson E."/>
            <person name="Gueddou A."/>
            <person name="Louati M."/>
            <person name="Nouioui I."/>
            <person name="Hezbri K."/>
            <person name="Abebe-Akele F."/>
            <person name="Simpson S."/>
            <person name="Morris K."/>
            <person name="Thomas K."/>
            <person name="Gtari M."/>
            <person name="Tisa L.S."/>
        </authorList>
    </citation>
    <scope>NUCLEOTIDE SEQUENCE [LARGE SCALE GENOMIC DNA]</scope>
    <source>
        <strain evidence="2">NRRL B-16219</strain>
    </source>
</reference>
<dbReference type="EMBL" id="MAXA01000221">
    <property type="protein sequence ID" value="OHV27539.1"/>
    <property type="molecule type" value="Genomic_DNA"/>
</dbReference>
<evidence type="ECO:0000313" key="1">
    <source>
        <dbReference type="EMBL" id="OHV27539.1"/>
    </source>
</evidence>
<gene>
    <name evidence="1" type="ORF">BBK14_20265</name>
</gene>
<sequence>MAVTVAFAGQLCVGEPVAGDRRLVRVDQGAQPRPAMPGGLRGQRITCMLSGRHAGQAWGMGDVSNDIG</sequence>
<name>A0A1S1Q1T8_9ACTN</name>